<comment type="caution">
    <text evidence="1">The sequence shown here is derived from an EMBL/GenBank/DDBJ whole genome shotgun (WGS) entry which is preliminary data.</text>
</comment>
<sequence length="71" mass="7887">MVSAAGDPVRGGSWNNNPINCRSANRNHNQRDNINNNLGFRVCLVGAALFPIRVERWELLKGILKSPALFL</sequence>
<gene>
    <name evidence="1" type="ORF">K4A83_12800</name>
</gene>
<keyword evidence="2" id="KW-1185">Reference proteome</keyword>
<protein>
    <recommendedName>
        <fullName evidence="3">Sulfatase-modifying factor enzyme domain-containing protein</fullName>
    </recommendedName>
</protein>
<dbReference type="EMBL" id="JAIHOM010000058">
    <property type="protein sequence ID" value="MCW6037141.1"/>
    <property type="molecule type" value="Genomic_DNA"/>
</dbReference>
<name>A0ABT3L6K2_9CYAN</name>
<evidence type="ECO:0000313" key="1">
    <source>
        <dbReference type="EMBL" id="MCW6037141.1"/>
    </source>
</evidence>
<evidence type="ECO:0000313" key="2">
    <source>
        <dbReference type="Proteomes" id="UP001526426"/>
    </source>
</evidence>
<reference evidence="1 2" key="1">
    <citation type="submission" date="2021-08" db="EMBL/GenBank/DDBJ databases">
        <title>Draft genome sequence of Spirulina subsalsa with high tolerance to salinity and hype-accumulation of phycocyanin.</title>
        <authorList>
            <person name="Pei H."/>
            <person name="Jiang L."/>
        </authorList>
    </citation>
    <scope>NUCLEOTIDE SEQUENCE [LARGE SCALE GENOMIC DNA]</scope>
    <source>
        <strain evidence="1 2">FACHB-351</strain>
    </source>
</reference>
<dbReference type="RefSeq" id="WP_265264977.1">
    <property type="nucleotide sequence ID" value="NZ_JAIHOM010000058.1"/>
</dbReference>
<dbReference type="Proteomes" id="UP001526426">
    <property type="component" value="Unassembled WGS sequence"/>
</dbReference>
<dbReference type="InterPro" id="IPR016187">
    <property type="entry name" value="CTDL_fold"/>
</dbReference>
<evidence type="ECO:0008006" key="3">
    <source>
        <dbReference type="Google" id="ProtNLM"/>
    </source>
</evidence>
<dbReference type="SUPFAM" id="SSF56436">
    <property type="entry name" value="C-type lectin-like"/>
    <property type="match status" value="1"/>
</dbReference>
<proteinExistence type="predicted"/>
<accession>A0ABT3L6K2</accession>
<dbReference type="InterPro" id="IPR042095">
    <property type="entry name" value="SUMF_sf"/>
</dbReference>
<organism evidence="1 2">
    <name type="scientific">Spirulina subsalsa FACHB-351</name>
    <dbReference type="NCBI Taxonomy" id="234711"/>
    <lineage>
        <taxon>Bacteria</taxon>
        <taxon>Bacillati</taxon>
        <taxon>Cyanobacteriota</taxon>
        <taxon>Cyanophyceae</taxon>
        <taxon>Spirulinales</taxon>
        <taxon>Spirulinaceae</taxon>
        <taxon>Spirulina</taxon>
    </lineage>
</organism>
<dbReference type="Gene3D" id="3.90.1580.10">
    <property type="entry name" value="paralog of FGE (formylglycine-generating enzyme)"/>
    <property type="match status" value="1"/>
</dbReference>